<dbReference type="InterPro" id="IPR036167">
    <property type="entry name" value="tRNA_intron_Endo_cat-like_sf"/>
</dbReference>
<dbReference type="GO" id="GO:0003676">
    <property type="term" value="F:nucleic acid binding"/>
    <property type="evidence" value="ECO:0007669"/>
    <property type="project" value="InterPro"/>
</dbReference>
<dbReference type="SUPFAM" id="SSF53032">
    <property type="entry name" value="tRNA-intron endonuclease catalytic domain-like"/>
    <property type="match status" value="1"/>
</dbReference>
<evidence type="ECO:0000313" key="1">
    <source>
        <dbReference type="Proteomes" id="UP000887562"/>
    </source>
</evidence>
<dbReference type="WBParaSite" id="maker-E.canG7_contigs_3752-snap-gene-0.7-mRNA-1">
    <property type="protein sequence ID" value="maker-E.canG7_contigs_3752-snap-gene-0.7-mRNA-1"/>
    <property type="gene ID" value="EcG7_08041"/>
</dbReference>
<sequence length="334" mass="37001">MTLYMAIDGRSPTQNSRSEWLATLHTSAVASTGSAMPSAGDSLSSLVRGLAPRTFGSVIGGVIYQPNLINCCDKLRPPDFPTLTTDNTIWSPSTEQSKEFISLVGWSRAKSVLTMCVDFAKRLCFTGKFLFNEPVEEEQRGAFLGMNEIGVDENAPNRHLPVCRLIRQNGNDSFYMFVPILVNGLKPSKVAAFVIRVAKRSCDSLPWSCYGYARENEVRREGCANPSKLLLFHTERADLDHFEQIANPSSGPALTPFHLCYAAYLYYRSREQIVPPFLTLDGVDFLLYIEPTRLRHAVYAVIVVPANDTRSACDVAAGLHVAPSVAMSLRRRAK</sequence>
<dbReference type="Gene3D" id="3.40.1350.10">
    <property type="match status" value="1"/>
</dbReference>
<accession>A0A915EW57</accession>
<evidence type="ECO:0000313" key="2">
    <source>
        <dbReference type="WBParaSite" id="maker-E.canG7_contigs_3752-snap-gene-0.7-mRNA-1"/>
    </source>
</evidence>
<keyword evidence="1" id="KW-1185">Reference proteome</keyword>
<dbReference type="AlphaFoldDB" id="A0A915EW57"/>
<proteinExistence type="predicted"/>
<name>A0A915EW57_9CEST</name>
<organism evidence="1 2">
    <name type="scientific">Echinococcus canadensis</name>
    <dbReference type="NCBI Taxonomy" id="519352"/>
    <lineage>
        <taxon>Eukaryota</taxon>
        <taxon>Metazoa</taxon>
        <taxon>Spiralia</taxon>
        <taxon>Lophotrochozoa</taxon>
        <taxon>Platyhelminthes</taxon>
        <taxon>Cestoda</taxon>
        <taxon>Eucestoda</taxon>
        <taxon>Cyclophyllidea</taxon>
        <taxon>Taeniidae</taxon>
        <taxon>Echinococcus</taxon>
        <taxon>Echinococcus canadensis group</taxon>
    </lineage>
</organism>
<dbReference type="Proteomes" id="UP000887562">
    <property type="component" value="Unplaced"/>
</dbReference>
<dbReference type="GO" id="GO:0006388">
    <property type="term" value="P:tRNA splicing, via endonucleolytic cleavage and ligation"/>
    <property type="evidence" value="ECO:0007669"/>
    <property type="project" value="InterPro"/>
</dbReference>
<protein>
    <submittedName>
        <fullName evidence="2">Uncharacterized protein</fullName>
    </submittedName>
</protein>
<dbReference type="GO" id="GO:0005634">
    <property type="term" value="C:nucleus"/>
    <property type="evidence" value="ECO:0007669"/>
    <property type="project" value="UniProtKB-ARBA"/>
</dbReference>
<reference evidence="2" key="1">
    <citation type="submission" date="2022-11" db="UniProtKB">
        <authorList>
            <consortium name="WormBaseParasite"/>
        </authorList>
    </citation>
    <scope>IDENTIFICATION</scope>
</reference>
<dbReference type="InterPro" id="IPR011856">
    <property type="entry name" value="tRNA_endonuc-like_dom_sf"/>
</dbReference>